<organism evidence="4 5">
    <name type="scientific">Larinioides sclopetarius</name>
    <dbReference type="NCBI Taxonomy" id="280406"/>
    <lineage>
        <taxon>Eukaryota</taxon>
        <taxon>Metazoa</taxon>
        <taxon>Ecdysozoa</taxon>
        <taxon>Arthropoda</taxon>
        <taxon>Chelicerata</taxon>
        <taxon>Arachnida</taxon>
        <taxon>Araneae</taxon>
        <taxon>Araneomorphae</taxon>
        <taxon>Entelegynae</taxon>
        <taxon>Araneoidea</taxon>
        <taxon>Araneidae</taxon>
        <taxon>Larinioides</taxon>
    </lineage>
</organism>
<evidence type="ECO:0000256" key="1">
    <source>
        <dbReference type="ARBA" id="ARBA00022460"/>
    </source>
</evidence>
<sequence length="170" mass="18908">MLSFPFAAFICLLGLFVLHSAAQHRFSYGINSARTSVARRSLSTQPASTIKNGLPSKTVRIEKENEISRPYEFGFQMNDGNGTTQHRQEMREENGDVKGSYGYVDPYGVYRKVEYYTDETGYHAKVSSNEPGLLNKNSANTIFVVENPPAAALLHKERPALKNSKPVFAG</sequence>
<dbReference type="Proteomes" id="UP001497382">
    <property type="component" value="Unassembled WGS sequence"/>
</dbReference>
<accession>A0AAV1ZZK8</accession>
<dbReference type="AlphaFoldDB" id="A0AAV1ZZK8"/>
<keyword evidence="1 2" id="KW-0193">Cuticle</keyword>
<evidence type="ECO:0000313" key="5">
    <source>
        <dbReference type="Proteomes" id="UP001497382"/>
    </source>
</evidence>
<dbReference type="GO" id="GO:0008010">
    <property type="term" value="F:structural constituent of chitin-based larval cuticle"/>
    <property type="evidence" value="ECO:0007669"/>
    <property type="project" value="TreeGrafter"/>
</dbReference>
<dbReference type="PRINTS" id="PR00947">
    <property type="entry name" value="CUTICLE"/>
</dbReference>
<evidence type="ECO:0000256" key="2">
    <source>
        <dbReference type="PROSITE-ProRule" id="PRU00497"/>
    </source>
</evidence>
<dbReference type="InterPro" id="IPR050468">
    <property type="entry name" value="Cuticle_Struct_Prot"/>
</dbReference>
<keyword evidence="3" id="KW-0732">Signal</keyword>
<comment type="caution">
    <text evidence="4">The sequence shown here is derived from an EMBL/GenBank/DDBJ whole genome shotgun (WGS) entry which is preliminary data.</text>
</comment>
<proteinExistence type="predicted"/>
<evidence type="ECO:0000313" key="4">
    <source>
        <dbReference type="EMBL" id="CAL1277100.1"/>
    </source>
</evidence>
<name>A0AAV1ZZK8_9ARAC</name>
<keyword evidence="5" id="KW-1185">Reference proteome</keyword>
<dbReference type="PANTHER" id="PTHR10380:SF173">
    <property type="entry name" value="CUTICULAR PROTEIN 47EF, ISOFORM C-RELATED"/>
    <property type="match status" value="1"/>
</dbReference>
<dbReference type="PANTHER" id="PTHR10380">
    <property type="entry name" value="CUTICLE PROTEIN"/>
    <property type="match status" value="1"/>
</dbReference>
<dbReference type="InterPro" id="IPR000618">
    <property type="entry name" value="Insect_cuticle"/>
</dbReference>
<dbReference type="EMBL" id="CAXIEN010000098">
    <property type="protein sequence ID" value="CAL1277100.1"/>
    <property type="molecule type" value="Genomic_DNA"/>
</dbReference>
<gene>
    <name evidence="4" type="ORF">LARSCL_LOCUS9018</name>
</gene>
<feature type="chain" id="PRO_5043415910" evidence="3">
    <location>
        <begin position="23"/>
        <end position="170"/>
    </location>
</feature>
<dbReference type="Pfam" id="PF00379">
    <property type="entry name" value="Chitin_bind_4"/>
    <property type="match status" value="1"/>
</dbReference>
<dbReference type="GO" id="GO:0062129">
    <property type="term" value="C:chitin-based extracellular matrix"/>
    <property type="evidence" value="ECO:0007669"/>
    <property type="project" value="TreeGrafter"/>
</dbReference>
<dbReference type="PROSITE" id="PS51155">
    <property type="entry name" value="CHIT_BIND_RR_2"/>
    <property type="match status" value="1"/>
</dbReference>
<feature type="signal peptide" evidence="3">
    <location>
        <begin position="1"/>
        <end position="22"/>
    </location>
</feature>
<protein>
    <submittedName>
        <fullName evidence="4">Uncharacterized protein</fullName>
    </submittedName>
</protein>
<evidence type="ECO:0000256" key="3">
    <source>
        <dbReference type="SAM" id="SignalP"/>
    </source>
</evidence>
<reference evidence="4 5" key="1">
    <citation type="submission" date="2024-04" db="EMBL/GenBank/DDBJ databases">
        <authorList>
            <person name="Rising A."/>
            <person name="Reimegard J."/>
            <person name="Sonavane S."/>
            <person name="Akerstrom W."/>
            <person name="Nylinder S."/>
            <person name="Hedman E."/>
            <person name="Kallberg Y."/>
        </authorList>
    </citation>
    <scope>NUCLEOTIDE SEQUENCE [LARGE SCALE GENOMIC DNA]</scope>
</reference>